<dbReference type="Gene3D" id="3.30.160.60">
    <property type="entry name" value="Classic Zinc Finger"/>
    <property type="match status" value="1"/>
</dbReference>
<keyword evidence="6 7" id="KW-0961">Cell wall biogenesis/degradation</keyword>
<comment type="function">
    <text evidence="7">Functions as a peptidoglycan terminase that cleaves nascent peptidoglycan strands endolytically to terminate their elongation.</text>
</comment>
<dbReference type="PATRIC" id="fig|85874.4.peg.1652"/>
<dbReference type="GO" id="GO:0071555">
    <property type="term" value="P:cell wall organization"/>
    <property type="evidence" value="ECO:0007669"/>
    <property type="project" value="UniProtKB-KW"/>
</dbReference>
<sequence length="352" mass="39515">MEKIREKWSAVINPLLHPVRFGAVIFIIGTICIALQVAAAYLMSPVCVSPSQQLLKTVTIRNGATLKEIGDTLSEKGLIKSSAFFVYYVRMTGKEKSLQAGVYRISNAWSVREIVDCLSRGKVVSYRITIPEGYTVAQIGDLLEREGIVERALFEEAAARGDFSFPFLDKSAQGARRVEGYLFPDTYEVRPGMRAEEIIGMMLERFSSVFTPELQERARALGLSPRDVVTLASIVEREAKLDEERPLIAAVFLNRLRQGMRLESCATVQYVLNKQKETLTYEDLRTPSPYNTYLHEGLPPGPIANPGLTSLKAVLYPAEVDYLYFVARGDGSHHFSTTYGEHQMAARRYQRN</sequence>
<protein>
    <recommendedName>
        <fullName evidence="7">Endolytic murein transglycosylase</fullName>
        <ecNumber evidence="7">4.2.2.29</ecNumber>
    </recommendedName>
    <alternativeName>
        <fullName evidence="7">Peptidoglycan lytic transglycosylase</fullName>
    </alternativeName>
    <alternativeName>
        <fullName evidence="7">Peptidoglycan polymerization terminase</fullName>
    </alternativeName>
</protein>
<accession>A0A101FGX6</accession>
<evidence type="ECO:0000256" key="5">
    <source>
        <dbReference type="ARBA" id="ARBA00023239"/>
    </source>
</evidence>
<gene>
    <name evidence="7" type="primary">mltG</name>
    <name evidence="8" type="ORF">XD66_0504</name>
</gene>
<dbReference type="GO" id="GO:0009252">
    <property type="term" value="P:peptidoglycan biosynthetic process"/>
    <property type="evidence" value="ECO:0007669"/>
    <property type="project" value="UniProtKB-UniRule"/>
</dbReference>
<dbReference type="HAMAP" id="MF_02065">
    <property type="entry name" value="MltG"/>
    <property type="match status" value="1"/>
</dbReference>
<dbReference type="Pfam" id="PF02618">
    <property type="entry name" value="YceG"/>
    <property type="match status" value="1"/>
</dbReference>
<proteinExistence type="inferred from homology"/>
<dbReference type="Proteomes" id="UP000053326">
    <property type="component" value="Unassembled WGS sequence"/>
</dbReference>
<evidence type="ECO:0000256" key="6">
    <source>
        <dbReference type="ARBA" id="ARBA00023316"/>
    </source>
</evidence>
<evidence type="ECO:0000313" key="9">
    <source>
        <dbReference type="Proteomes" id="UP000053326"/>
    </source>
</evidence>
<evidence type="ECO:0000256" key="7">
    <source>
        <dbReference type="HAMAP-Rule" id="MF_02065"/>
    </source>
</evidence>
<feature type="site" description="Important for catalytic activity" evidence="7">
    <location>
        <position position="238"/>
    </location>
</feature>
<dbReference type="InterPro" id="IPR003770">
    <property type="entry name" value="MLTG-like"/>
</dbReference>
<organism evidence="8 9">
    <name type="scientific">Thermacetogenium phaeum</name>
    <dbReference type="NCBI Taxonomy" id="85874"/>
    <lineage>
        <taxon>Bacteria</taxon>
        <taxon>Bacillati</taxon>
        <taxon>Bacillota</taxon>
        <taxon>Clostridia</taxon>
        <taxon>Thermoanaerobacterales</taxon>
        <taxon>Thermoanaerobacteraceae</taxon>
        <taxon>Thermacetogenium</taxon>
    </lineage>
</organism>
<dbReference type="Gene3D" id="3.30.1490.480">
    <property type="entry name" value="Endolytic murein transglycosylase"/>
    <property type="match status" value="2"/>
</dbReference>
<dbReference type="GO" id="GO:0005886">
    <property type="term" value="C:plasma membrane"/>
    <property type="evidence" value="ECO:0007669"/>
    <property type="project" value="UniProtKB-SubCell"/>
</dbReference>
<evidence type="ECO:0000256" key="4">
    <source>
        <dbReference type="ARBA" id="ARBA00023136"/>
    </source>
</evidence>
<comment type="subcellular location">
    <subcellularLocation>
        <location evidence="7">Cell membrane</location>
        <topology evidence="7">Single-pass membrane protein</topology>
    </subcellularLocation>
</comment>
<keyword evidence="5 7" id="KW-0456">Lyase</keyword>
<keyword evidence="1 7" id="KW-1003">Cell membrane</keyword>
<dbReference type="NCBIfam" id="TIGR00247">
    <property type="entry name" value="endolytic transglycosylase MltG"/>
    <property type="match status" value="1"/>
</dbReference>
<comment type="caution">
    <text evidence="8">The sequence shown here is derived from an EMBL/GenBank/DDBJ whole genome shotgun (WGS) entry which is preliminary data.</text>
</comment>
<evidence type="ECO:0000256" key="3">
    <source>
        <dbReference type="ARBA" id="ARBA00022989"/>
    </source>
</evidence>
<dbReference type="EMBL" id="LGFO01000041">
    <property type="protein sequence ID" value="KUK36792.1"/>
    <property type="molecule type" value="Genomic_DNA"/>
</dbReference>
<comment type="catalytic activity">
    <reaction evidence="7">
        <text>a peptidoglycan chain = a peptidoglycan chain with N-acetyl-1,6-anhydromuramyl-[peptide] at the reducing end + a peptidoglycan chain with N-acetylglucosamine at the non-reducing end.</text>
        <dbReference type="EC" id="4.2.2.29"/>
    </reaction>
</comment>
<reference evidence="9" key="1">
    <citation type="journal article" date="2015" name="MBio">
        <title>Genome-Resolved Metagenomic Analysis Reveals Roles for Candidate Phyla and Other Microbial Community Members in Biogeochemical Transformations in Oil Reservoirs.</title>
        <authorList>
            <person name="Hu P."/>
            <person name="Tom L."/>
            <person name="Singh A."/>
            <person name="Thomas B.C."/>
            <person name="Baker B.J."/>
            <person name="Piceno Y.M."/>
            <person name="Andersen G.L."/>
            <person name="Banfield J.F."/>
        </authorList>
    </citation>
    <scope>NUCLEOTIDE SEQUENCE [LARGE SCALE GENOMIC DNA]</scope>
</reference>
<dbReference type="AlphaFoldDB" id="A0A101FGX6"/>
<keyword evidence="4 7" id="KW-0472">Membrane</keyword>
<keyword evidence="2 7" id="KW-0812">Transmembrane</keyword>
<dbReference type="PANTHER" id="PTHR30518">
    <property type="entry name" value="ENDOLYTIC MUREIN TRANSGLYCOSYLASE"/>
    <property type="match status" value="1"/>
</dbReference>
<comment type="similarity">
    <text evidence="7">Belongs to the transglycosylase MltG family.</text>
</comment>
<evidence type="ECO:0000313" key="8">
    <source>
        <dbReference type="EMBL" id="KUK36792.1"/>
    </source>
</evidence>
<keyword evidence="3 7" id="KW-1133">Transmembrane helix</keyword>
<evidence type="ECO:0000256" key="1">
    <source>
        <dbReference type="ARBA" id="ARBA00022475"/>
    </source>
</evidence>
<dbReference type="EC" id="4.2.2.29" evidence="7"/>
<dbReference type="GO" id="GO:0008932">
    <property type="term" value="F:lytic endotransglycosylase activity"/>
    <property type="evidence" value="ECO:0007669"/>
    <property type="project" value="UniProtKB-UniRule"/>
</dbReference>
<dbReference type="CDD" id="cd08010">
    <property type="entry name" value="MltG_like"/>
    <property type="match status" value="1"/>
</dbReference>
<feature type="transmembrane region" description="Helical" evidence="7">
    <location>
        <begin position="21"/>
        <end position="43"/>
    </location>
</feature>
<evidence type="ECO:0000256" key="2">
    <source>
        <dbReference type="ARBA" id="ARBA00022692"/>
    </source>
</evidence>
<name>A0A101FGX6_9THEO</name>
<dbReference type="PANTHER" id="PTHR30518:SF2">
    <property type="entry name" value="ENDOLYTIC MUREIN TRANSGLYCOSYLASE"/>
    <property type="match status" value="1"/>
</dbReference>